<feature type="domain" description="Blue (type 1) copper" evidence="6">
    <location>
        <begin position="211"/>
        <end position="244"/>
    </location>
</feature>
<keyword evidence="3" id="KW-0249">Electron transport</keyword>
<dbReference type="PROSITE" id="PS00079">
    <property type="entry name" value="MULTICOPPER_OXIDASE1"/>
    <property type="match status" value="1"/>
</dbReference>
<dbReference type="EMBL" id="CP019964">
    <property type="protein sequence ID" value="ASI14165.1"/>
    <property type="molecule type" value="Genomic_DNA"/>
</dbReference>
<protein>
    <submittedName>
        <fullName evidence="7">Sulfocyanin</fullName>
    </submittedName>
</protein>
<accession>A0A218NNX3</accession>
<evidence type="ECO:0000256" key="2">
    <source>
        <dbReference type="ARBA" id="ARBA00022723"/>
    </source>
</evidence>
<dbReference type="GO" id="GO:0005507">
    <property type="term" value="F:copper ion binding"/>
    <property type="evidence" value="ECO:0007669"/>
    <property type="project" value="InterPro"/>
</dbReference>
<dbReference type="InterPro" id="IPR028871">
    <property type="entry name" value="BlueCu_1_BS"/>
</dbReference>
<keyword evidence="5" id="KW-0472">Membrane</keyword>
<dbReference type="KEGG" id="marh:Mia14_0884"/>
<evidence type="ECO:0000256" key="4">
    <source>
        <dbReference type="ARBA" id="ARBA00023008"/>
    </source>
</evidence>
<feature type="transmembrane region" description="Helical" evidence="5">
    <location>
        <begin position="21"/>
        <end position="46"/>
    </location>
</feature>
<proteinExistence type="predicted"/>
<evidence type="ECO:0000256" key="3">
    <source>
        <dbReference type="ARBA" id="ARBA00022982"/>
    </source>
</evidence>
<gene>
    <name evidence="7" type="ORF">Mia14_0884</name>
</gene>
<keyword evidence="1" id="KW-0813">Transport</keyword>
<evidence type="ECO:0000256" key="5">
    <source>
        <dbReference type="SAM" id="Phobius"/>
    </source>
</evidence>
<name>A0A218NNX3_9ARCH</name>
<dbReference type="AlphaFoldDB" id="A0A218NNX3"/>
<evidence type="ECO:0000259" key="6">
    <source>
        <dbReference type="Pfam" id="PF00127"/>
    </source>
</evidence>
<keyword evidence="5" id="KW-1133">Transmembrane helix</keyword>
<evidence type="ECO:0000313" key="7">
    <source>
        <dbReference type="EMBL" id="ASI14165.1"/>
    </source>
</evidence>
<dbReference type="PROSITE" id="PS00196">
    <property type="entry name" value="COPPER_BLUE"/>
    <property type="match status" value="1"/>
</dbReference>
<organism evidence="7 8">
    <name type="scientific">Candidatus Mancarchaeum acidiphilum</name>
    <dbReference type="NCBI Taxonomy" id="1920749"/>
    <lineage>
        <taxon>Archaea</taxon>
        <taxon>Candidatus Micrarchaeota</taxon>
        <taxon>Candidatus Mancarchaeum</taxon>
    </lineage>
</organism>
<dbReference type="Proteomes" id="UP000197679">
    <property type="component" value="Chromosome"/>
</dbReference>
<dbReference type="InterPro" id="IPR033138">
    <property type="entry name" value="Cu_oxidase_CS"/>
</dbReference>
<dbReference type="Gene3D" id="2.60.40.420">
    <property type="entry name" value="Cupredoxins - blue copper proteins"/>
    <property type="match status" value="1"/>
</dbReference>
<reference evidence="7 8" key="1">
    <citation type="journal article" date="2017" name="Nat. Commun.">
        <title>'ARMAN' archaea depend on association with euryarchaeal host in culture and in situ.</title>
        <authorList>
            <person name="Golyshina O."/>
            <person name="Toshchakov S."/>
            <person name="Makarova K."/>
            <person name="Gavrilov S."/>
            <person name="Korzhenkov A."/>
            <person name="La Cono V."/>
            <person name="Arcadi E."/>
            <person name="Nechitaylo T."/>
            <person name="Ferrer M."/>
            <person name="Kublanov I."/>
            <person name="Wolf Y."/>
            <person name="Yakimov M."/>
            <person name="Golyshin P."/>
            <person name="Slesarev A."/>
            <person name="Kozyavkin S."/>
        </authorList>
    </citation>
    <scope>NUCLEOTIDE SEQUENCE [LARGE SCALE GENOMIC DNA]</scope>
    <source>
        <strain evidence="7 8">Mia14</strain>
    </source>
</reference>
<keyword evidence="5" id="KW-0812">Transmembrane</keyword>
<keyword evidence="8" id="KW-1185">Reference proteome</keyword>
<keyword evidence="2" id="KW-0479">Metal-binding</keyword>
<evidence type="ECO:0000313" key="8">
    <source>
        <dbReference type="Proteomes" id="UP000197679"/>
    </source>
</evidence>
<evidence type="ECO:0000256" key="1">
    <source>
        <dbReference type="ARBA" id="ARBA00022448"/>
    </source>
</evidence>
<dbReference type="InterPro" id="IPR000923">
    <property type="entry name" value="BlueCu_1"/>
</dbReference>
<sequence>MRIMERIDTGKAKSDRGFASVTTIVSVIIIAVLVFAAISAAAFVMYGSGIGGFGSGGPGGGANSIFIVNNTSFNRMNSVPAGVAVNNSSNTINVTSKSVTLIVEAAPTWYPGQGDFWLIYGLANPNIVIREGTTVHFVFINMDNITHMPAITTNSPPYSYMPMQGNMMGSGTDSGSGMMGYQGGGNGSWLAIGPMLPGTSANANDQAYAASNLTVTFSSSGNYYYICLIPGHAQMGMYGEISVQG</sequence>
<keyword evidence="4" id="KW-0186">Copper</keyword>
<dbReference type="Pfam" id="PF00127">
    <property type="entry name" value="Copper-bind"/>
    <property type="match status" value="1"/>
</dbReference>
<dbReference type="SUPFAM" id="SSF49503">
    <property type="entry name" value="Cupredoxins"/>
    <property type="match status" value="1"/>
</dbReference>
<dbReference type="InterPro" id="IPR008972">
    <property type="entry name" value="Cupredoxin"/>
</dbReference>
<dbReference type="GO" id="GO:0009055">
    <property type="term" value="F:electron transfer activity"/>
    <property type="evidence" value="ECO:0007669"/>
    <property type="project" value="InterPro"/>
</dbReference>